<dbReference type="AlphaFoldDB" id="A0A914DI13"/>
<feature type="compositionally biased region" description="Basic and acidic residues" evidence="1">
    <location>
        <begin position="614"/>
        <end position="664"/>
    </location>
</feature>
<reference evidence="4" key="1">
    <citation type="submission" date="2022-11" db="UniProtKB">
        <authorList>
            <consortium name="WormBaseParasite"/>
        </authorList>
    </citation>
    <scope>IDENTIFICATION</scope>
</reference>
<protein>
    <submittedName>
        <fullName evidence="4">Uncharacterized protein</fullName>
    </submittedName>
</protein>
<evidence type="ECO:0000313" key="3">
    <source>
        <dbReference type="Proteomes" id="UP000887540"/>
    </source>
</evidence>
<keyword evidence="2" id="KW-0812">Transmembrane</keyword>
<feature type="transmembrane region" description="Helical" evidence="2">
    <location>
        <begin position="573"/>
        <end position="598"/>
    </location>
</feature>
<feature type="region of interest" description="Disordered" evidence="1">
    <location>
        <begin position="614"/>
        <end position="670"/>
    </location>
</feature>
<keyword evidence="2" id="KW-0472">Membrane</keyword>
<accession>A0A914DI13</accession>
<keyword evidence="2" id="KW-1133">Transmembrane helix</keyword>
<evidence type="ECO:0000256" key="1">
    <source>
        <dbReference type="SAM" id="MobiDB-lite"/>
    </source>
</evidence>
<evidence type="ECO:0000313" key="4">
    <source>
        <dbReference type="WBParaSite" id="ACRNAN_scaffold2762.g10865.t1"/>
    </source>
</evidence>
<organism evidence="3 4">
    <name type="scientific">Acrobeloides nanus</name>
    <dbReference type="NCBI Taxonomy" id="290746"/>
    <lineage>
        <taxon>Eukaryota</taxon>
        <taxon>Metazoa</taxon>
        <taxon>Ecdysozoa</taxon>
        <taxon>Nematoda</taxon>
        <taxon>Chromadorea</taxon>
        <taxon>Rhabditida</taxon>
        <taxon>Tylenchina</taxon>
        <taxon>Cephalobomorpha</taxon>
        <taxon>Cephaloboidea</taxon>
        <taxon>Cephalobidae</taxon>
        <taxon>Acrobeloides</taxon>
    </lineage>
</organism>
<proteinExistence type="predicted"/>
<dbReference type="WBParaSite" id="ACRNAN_scaffold2762.g10865.t1">
    <property type="protein sequence ID" value="ACRNAN_scaffold2762.g10865.t1"/>
    <property type="gene ID" value="ACRNAN_scaffold2762.g10865"/>
</dbReference>
<keyword evidence="3" id="KW-1185">Reference proteome</keyword>
<dbReference type="Proteomes" id="UP000887540">
    <property type="component" value="Unplaced"/>
</dbReference>
<evidence type="ECO:0000256" key="2">
    <source>
        <dbReference type="SAM" id="Phobius"/>
    </source>
</evidence>
<sequence length="670" mass="78376">MGGDKHNCTPTHESITIPSRILREVLGFSFGSPYYRQFTYKNKGDSSNYLSHWSTENWERHGAVFYAERSNSIENGFMDELVPKISNTTGSLLVNPGIELHRWHDTLMNDLYYGRLSTVDEQKACIDMRNLFWKYFYWNAGSFYCKKANNENYDDFTTEPDVIVNVDSLIHPYETYVPDQSKFNLYDISSNKFQHDDRGNWHLQMFDQKKRFLIGDYEPFLDENDAHKQLNNSINKSDWNLRLGIHWKSWSCCSRCCCSEDTCGRNFDWQDECDSIPSYRTRLGFLSWFKIDPDKNLSFPEGSMNSFSIAYSEFNYLLSTFPYRVEGIPVFSTMFNAPVDSNPKHYFPEWKILEAWLWENFGKKYRAANPKDYISNSNVEYYPAGGLGMFVDMAECSLEEKIDCNELIKCRQKELSAIIPVAEKDRPEWSEPVLSTPVSPTPKKNCSHEVSYIDLKMDYQGNNDTKRVFFFVIKQGGNYSLSAYNYSKYMNETSWHFGTDQTHIEIQNENLDCTDHQIFTLKENGSLYIVNLKASDIKRPYIVQTRNSFKLKAILHFESEEAFMREYQETLRIYWYTGIGIISGSLLIGFLGICCLSYRRNKFETASQVMEEKLERAAQRKQDTQDEEHGRQAVEREEQTTEDEHHATEAEDQETKGEEQISKDEDTEDT</sequence>
<name>A0A914DI13_9BILA</name>